<feature type="domain" description="HTH lysR-type" evidence="5">
    <location>
        <begin position="1"/>
        <end position="57"/>
    </location>
</feature>
<evidence type="ECO:0000256" key="1">
    <source>
        <dbReference type="ARBA" id="ARBA00009437"/>
    </source>
</evidence>
<dbReference type="GO" id="GO:0003677">
    <property type="term" value="F:DNA binding"/>
    <property type="evidence" value="ECO:0007669"/>
    <property type="project" value="UniProtKB-KW"/>
</dbReference>
<dbReference type="Gene3D" id="3.40.190.290">
    <property type="match status" value="1"/>
</dbReference>
<dbReference type="OrthoDB" id="3636008at2"/>
<dbReference type="SUPFAM" id="SSF46785">
    <property type="entry name" value="Winged helix' DNA-binding domain"/>
    <property type="match status" value="1"/>
</dbReference>
<dbReference type="InterPro" id="IPR050950">
    <property type="entry name" value="HTH-type_LysR_regulators"/>
</dbReference>
<dbReference type="GO" id="GO:0003700">
    <property type="term" value="F:DNA-binding transcription factor activity"/>
    <property type="evidence" value="ECO:0007669"/>
    <property type="project" value="InterPro"/>
</dbReference>
<reference evidence="7" key="1">
    <citation type="submission" date="2017-06" db="EMBL/GenBank/DDBJ databases">
        <authorList>
            <person name="Varghese N."/>
            <person name="Submissions S."/>
        </authorList>
    </citation>
    <scope>NUCLEOTIDE SEQUENCE [LARGE SCALE GENOMIC DNA]</scope>
    <source>
        <strain evidence="7">DSM 44485</strain>
    </source>
</reference>
<dbReference type="Proteomes" id="UP000198420">
    <property type="component" value="Unassembled WGS sequence"/>
</dbReference>
<evidence type="ECO:0000259" key="5">
    <source>
        <dbReference type="PROSITE" id="PS50931"/>
    </source>
</evidence>
<dbReference type="PANTHER" id="PTHR30419">
    <property type="entry name" value="HTH-TYPE TRANSCRIPTIONAL REGULATOR YBHD"/>
    <property type="match status" value="1"/>
</dbReference>
<dbReference type="EMBL" id="FZNP01000001">
    <property type="protein sequence ID" value="SNR24170.1"/>
    <property type="molecule type" value="Genomic_DNA"/>
</dbReference>
<protein>
    <submittedName>
        <fullName evidence="6">DNA-binding transcriptional regulator, LysR family</fullName>
    </submittedName>
</protein>
<dbReference type="PRINTS" id="PR00039">
    <property type="entry name" value="HTHLYSR"/>
</dbReference>
<dbReference type="RefSeq" id="WP_089309700.1">
    <property type="nucleotide sequence ID" value="NZ_FZNP01000001.1"/>
</dbReference>
<dbReference type="PROSITE" id="PS50931">
    <property type="entry name" value="HTH_LYSR"/>
    <property type="match status" value="1"/>
</dbReference>
<organism evidence="6 7">
    <name type="scientific">Actinomadura mexicana</name>
    <dbReference type="NCBI Taxonomy" id="134959"/>
    <lineage>
        <taxon>Bacteria</taxon>
        <taxon>Bacillati</taxon>
        <taxon>Actinomycetota</taxon>
        <taxon>Actinomycetes</taxon>
        <taxon>Streptosporangiales</taxon>
        <taxon>Thermomonosporaceae</taxon>
        <taxon>Actinomadura</taxon>
    </lineage>
</organism>
<evidence type="ECO:0000313" key="7">
    <source>
        <dbReference type="Proteomes" id="UP000198420"/>
    </source>
</evidence>
<proteinExistence type="inferred from homology"/>
<name>A0A238UPW9_9ACTN</name>
<evidence type="ECO:0000256" key="3">
    <source>
        <dbReference type="ARBA" id="ARBA00023125"/>
    </source>
</evidence>
<keyword evidence="3 6" id="KW-0238">DNA-binding</keyword>
<dbReference type="FunFam" id="1.10.10.10:FF:000001">
    <property type="entry name" value="LysR family transcriptional regulator"/>
    <property type="match status" value="1"/>
</dbReference>
<evidence type="ECO:0000256" key="2">
    <source>
        <dbReference type="ARBA" id="ARBA00023015"/>
    </source>
</evidence>
<sequence>MTLIQLLYFVSAVEAGSFSAAAERLRLATPSVSEQIRRLERHVGTALFERGRVLQLTDAGRALLPQARATLRAAEEAERAVADVRGLKGGLANFGLFRNADYYLVGPLAETFLREHPRVRLRLPGQNSAEVADAVRAGRLEAGLVVLPVDDESLTVASIMRDEVRYVSADPRRAGGPVPLEMLARGRLILYDAAWAGVDPTRRQLATRMQTRGLAMAPYVEVERVEGALELVRRGLGDTIAASTVLRTREPGLHSASLEEPLHDEIAVIQRRGARLSAATAEFIRLARTHLHRLAEGNPHARILGPRD</sequence>
<dbReference type="Gene3D" id="1.10.10.10">
    <property type="entry name" value="Winged helix-like DNA-binding domain superfamily/Winged helix DNA-binding domain"/>
    <property type="match status" value="1"/>
</dbReference>
<dbReference type="InterPro" id="IPR036388">
    <property type="entry name" value="WH-like_DNA-bd_sf"/>
</dbReference>
<keyword evidence="2" id="KW-0805">Transcription regulation</keyword>
<dbReference type="InterPro" id="IPR005119">
    <property type="entry name" value="LysR_subst-bd"/>
</dbReference>
<dbReference type="InterPro" id="IPR000847">
    <property type="entry name" value="LysR_HTH_N"/>
</dbReference>
<gene>
    <name evidence="6" type="ORF">SAMN06265355_101271</name>
</gene>
<dbReference type="Pfam" id="PF03466">
    <property type="entry name" value="LysR_substrate"/>
    <property type="match status" value="1"/>
</dbReference>
<accession>A0A238UPW9</accession>
<dbReference type="InterPro" id="IPR036390">
    <property type="entry name" value="WH_DNA-bd_sf"/>
</dbReference>
<dbReference type="AlphaFoldDB" id="A0A238UPW9"/>
<keyword evidence="4" id="KW-0804">Transcription</keyword>
<evidence type="ECO:0000256" key="4">
    <source>
        <dbReference type="ARBA" id="ARBA00023163"/>
    </source>
</evidence>
<keyword evidence="7" id="KW-1185">Reference proteome</keyword>
<dbReference type="GO" id="GO:0005829">
    <property type="term" value="C:cytosol"/>
    <property type="evidence" value="ECO:0007669"/>
    <property type="project" value="TreeGrafter"/>
</dbReference>
<evidence type="ECO:0000313" key="6">
    <source>
        <dbReference type="EMBL" id="SNR24170.1"/>
    </source>
</evidence>
<dbReference type="Pfam" id="PF00126">
    <property type="entry name" value="HTH_1"/>
    <property type="match status" value="1"/>
</dbReference>
<comment type="similarity">
    <text evidence="1">Belongs to the LysR transcriptional regulatory family.</text>
</comment>
<dbReference type="SUPFAM" id="SSF53850">
    <property type="entry name" value="Periplasmic binding protein-like II"/>
    <property type="match status" value="1"/>
</dbReference>
<dbReference type="CDD" id="cd05466">
    <property type="entry name" value="PBP2_LTTR_substrate"/>
    <property type="match status" value="1"/>
</dbReference>